<name>A0ABY0G661_9PLEO</name>
<protein>
    <submittedName>
        <fullName evidence="2">Uncharacterized protein</fullName>
    </submittedName>
</protein>
<proteinExistence type="predicted"/>
<feature type="region of interest" description="Disordered" evidence="1">
    <location>
        <begin position="1"/>
        <end position="35"/>
    </location>
</feature>
<evidence type="ECO:0000256" key="1">
    <source>
        <dbReference type="SAM" id="MobiDB-lite"/>
    </source>
</evidence>
<organism evidence="2 3">
    <name type="scientific">Alternaria tenuissima</name>
    <dbReference type="NCBI Taxonomy" id="119927"/>
    <lineage>
        <taxon>Eukaryota</taxon>
        <taxon>Fungi</taxon>
        <taxon>Dikarya</taxon>
        <taxon>Ascomycota</taxon>
        <taxon>Pezizomycotina</taxon>
        <taxon>Dothideomycetes</taxon>
        <taxon>Pleosporomycetidae</taxon>
        <taxon>Pleosporales</taxon>
        <taxon>Pleosporineae</taxon>
        <taxon>Pleosporaceae</taxon>
        <taxon>Alternaria</taxon>
        <taxon>Alternaria sect. Alternaria</taxon>
        <taxon>Alternaria alternata complex</taxon>
    </lineage>
</organism>
<accession>A0ABY0G661</accession>
<gene>
    <name evidence="2" type="ORF">AA0119_g7290</name>
</gene>
<evidence type="ECO:0000313" key="2">
    <source>
        <dbReference type="EMBL" id="RYN97626.1"/>
    </source>
</evidence>
<feature type="compositionally biased region" description="Low complexity" evidence="1">
    <location>
        <begin position="17"/>
        <end position="30"/>
    </location>
</feature>
<comment type="caution">
    <text evidence="2">The sequence shown here is derived from an EMBL/GenBank/DDBJ whole genome shotgun (WGS) entry which is preliminary data.</text>
</comment>
<sequence length="106" mass="11627">MDYPPNTPDRPLPLSPRSPSSTLGSPPLTLEFPALHSAPGASDDFSMLESYRGSSDSSLDGTSDWDLRVADIYEQVVSLEEVSQIDQVIADLRDLKALYSSRNIEK</sequence>
<keyword evidence="3" id="KW-1185">Reference proteome</keyword>
<feature type="compositionally biased region" description="Pro residues" evidence="1">
    <location>
        <begin position="1"/>
        <end position="16"/>
    </location>
</feature>
<reference evidence="3" key="1">
    <citation type="journal article" date="2019" name="bioRxiv">
        <title>Genomics, evolutionary history and diagnostics of the Alternaria alternata species group including apple and Asian pear pathotypes.</title>
        <authorList>
            <person name="Armitage A.D."/>
            <person name="Cockerton H.M."/>
            <person name="Sreenivasaprasad S."/>
            <person name="Woodhall J.W."/>
            <person name="Lane C.R."/>
            <person name="Harrison R.J."/>
            <person name="Clarkson J.P."/>
        </authorList>
    </citation>
    <scope>NUCLEOTIDE SEQUENCE [LARGE SCALE GENOMIC DNA]</scope>
    <source>
        <strain evidence="3">FERA 635</strain>
    </source>
</reference>
<evidence type="ECO:0000313" key="3">
    <source>
        <dbReference type="Proteomes" id="UP000293195"/>
    </source>
</evidence>
<dbReference type="EMBL" id="PDXF01000027">
    <property type="protein sequence ID" value="RYN97626.1"/>
    <property type="molecule type" value="Genomic_DNA"/>
</dbReference>
<dbReference type="Proteomes" id="UP000293195">
    <property type="component" value="Unassembled WGS sequence"/>
</dbReference>